<dbReference type="AlphaFoldDB" id="E0NTH9"/>
<keyword evidence="2 3" id="KW-0413">Isomerase</keyword>
<dbReference type="EC" id="5.4.99.18" evidence="3 4"/>
<comment type="similarity">
    <text evidence="3">Belongs to the AIR carboxylase family. Class I subfamily.</text>
</comment>
<dbReference type="NCBIfam" id="TIGR01162">
    <property type="entry name" value="purE"/>
    <property type="match status" value="1"/>
</dbReference>
<comment type="catalytic activity">
    <reaction evidence="3 4">
        <text>5-carboxyamino-1-(5-phospho-D-ribosyl)imidazole + H(+) = 5-amino-1-(5-phospho-D-ribosyl)imidazole-4-carboxylate</text>
        <dbReference type="Rhea" id="RHEA:13193"/>
        <dbReference type="ChEBI" id="CHEBI:15378"/>
        <dbReference type="ChEBI" id="CHEBI:58730"/>
        <dbReference type="ChEBI" id="CHEBI:77657"/>
        <dbReference type="EC" id="5.4.99.18"/>
    </reaction>
</comment>
<dbReference type="PIRSF" id="PIRSF001338">
    <property type="entry name" value="AIR_carboxylase"/>
    <property type="match status" value="1"/>
</dbReference>
<evidence type="ECO:0000256" key="3">
    <source>
        <dbReference type="HAMAP-Rule" id="MF_01929"/>
    </source>
</evidence>
<keyword evidence="1 3" id="KW-0658">Purine biosynthesis</keyword>
<dbReference type="STRING" id="862515.HMPREF0658_1481"/>
<name>E0NTH9_9BACT</name>
<evidence type="ECO:0000259" key="6">
    <source>
        <dbReference type="SMART" id="SM01001"/>
    </source>
</evidence>
<feature type="binding site" evidence="3 5">
    <location>
        <position position="52"/>
    </location>
    <ligand>
        <name>substrate</name>
    </ligand>
</feature>
<dbReference type="InterPro" id="IPR033747">
    <property type="entry name" value="PurE_ClassI"/>
</dbReference>
<dbReference type="GO" id="GO:0006189">
    <property type="term" value="P:'de novo' IMP biosynthetic process"/>
    <property type="evidence" value="ECO:0007669"/>
    <property type="project" value="UniProtKB-UniRule"/>
</dbReference>
<sequence>MTFNNIRKEMEATPLVSIIMGSTSDLPVMEKAMAFLDELHIPFEVNALSAHRTPDAVELFAKSAKHRGVKVIIAGAGMAAALPGVIAASTTLPVIGVPIKGMLDGLDALLSIVQMPPGIPVATVSVNGAMNAAILATEMIALGDEAVAERLTTYKASLGSKIEKANKELADITYKYKTN</sequence>
<dbReference type="InterPro" id="IPR024694">
    <property type="entry name" value="PurE_prokaryotes"/>
</dbReference>
<dbReference type="SUPFAM" id="SSF52255">
    <property type="entry name" value="N5-CAIR mutase (phosphoribosylaminoimidazole carboxylase, PurE)"/>
    <property type="match status" value="1"/>
</dbReference>
<dbReference type="eggNOG" id="COG0041">
    <property type="taxonomic scope" value="Bacteria"/>
</dbReference>
<evidence type="ECO:0000313" key="7">
    <source>
        <dbReference type="EMBL" id="EFM01646.1"/>
    </source>
</evidence>
<comment type="caution">
    <text evidence="7">The sequence shown here is derived from an EMBL/GenBank/DDBJ whole genome shotgun (WGS) entry which is preliminary data.</text>
</comment>
<feature type="binding site" evidence="3 5">
    <location>
        <position position="25"/>
    </location>
    <ligand>
        <name>substrate</name>
    </ligand>
</feature>
<feature type="binding site" evidence="3 5">
    <location>
        <position position="22"/>
    </location>
    <ligand>
        <name>substrate</name>
    </ligand>
</feature>
<evidence type="ECO:0000256" key="1">
    <source>
        <dbReference type="ARBA" id="ARBA00022755"/>
    </source>
</evidence>
<gene>
    <name evidence="3 7" type="primary">purE</name>
    <name evidence="7" type="ORF">HMPREF0658_1481</name>
</gene>
<dbReference type="PANTHER" id="PTHR23046:SF2">
    <property type="entry name" value="PHOSPHORIBOSYLAMINOIMIDAZOLE CARBOXYLASE"/>
    <property type="match status" value="1"/>
</dbReference>
<proteinExistence type="inferred from homology"/>
<organism evidence="7 8">
    <name type="scientific">Hoylesella marshii DSM 16973 = JCM 13450</name>
    <dbReference type="NCBI Taxonomy" id="862515"/>
    <lineage>
        <taxon>Bacteria</taxon>
        <taxon>Pseudomonadati</taxon>
        <taxon>Bacteroidota</taxon>
        <taxon>Bacteroidia</taxon>
        <taxon>Bacteroidales</taxon>
        <taxon>Prevotellaceae</taxon>
        <taxon>Hoylesella</taxon>
    </lineage>
</organism>
<dbReference type="HAMAP" id="MF_01929">
    <property type="entry name" value="PurE_classI"/>
    <property type="match status" value="1"/>
</dbReference>
<dbReference type="PANTHER" id="PTHR23046">
    <property type="entry name" value="PHOSPHORIBOSYLAMINOIMIDAZOLE CARBOXYLASE CATALYTIC SUBUNIT"/>
    <property type="match status" value="1"/>
</dbReference>
<dbReference type="GO" id="GO:0016829">
    <property type="term" value="F:lyase activity"/>
    <property type="evidence" value="ECO:0007669"/>
    <property type="project" value="UniProtKB-KW"/>
</dbReference>
<accession>E0NTH9</accession>
<dbReference type="Proteomes" id="UP000004394">
    <property type="component" value="Unassembled WGS sequence"/>
</dbReference>
<dbReference type="HOGENOM" id="CLU_094982_2_0_10"/>
<evidence type="ECO:0000313" key="8">
    <source>
        <dbReference type="Proteomes" id="UP000004394"/>
    </source>
</evidence>
<keyword evidence="8" id="KW-1185">Reference proteome</keyword>
<keyword evidence="7" id="KW-0456">Lyase</keyword>
<comment type="pathway">
    <text evidence="3 4">Purine metabolism; IMP biosynthesis via de novo pathway; 5-amino-1-(5-phospho-D-ribosyl)imidazole-4-carboxylate from 5-amino-1-(5-phospho-D-ribosyl)imidazole (N5-CAIR route): step 2/2.</text>
</comment>
<dbReference type="EMBL" id="AEEI01000049">
    <property type="protein sequence ID" value="EFM01646.1"/>
    <property type="molecule type" value="Genomic_DNA"/>
</dbReference>
<evidence type="ECO:0000256" key="5">
    <source>
        <dbReference type="PIRSR" id="PIRSR001338-1"/>
    </source>
</evidence>
<dbReference type="SMART" id="SM01001">
    <property type="entry name" value="AIRC"/>
    <property type="match status" value="1"/>
</dbReference>
<dbReference type="GO" id="GO:0034023">
    <property type="term" value="F:5-(carboxyamino)imidazole ribonucleotide mutase activity"/>
    <property type="evidence" value="ECO:0007669"/>
    <property type="project" value="UniProtKB-UniRule"/>
</dbReference>
<dbReference type="UniPathway" id="UPA00074">
    <property type="reaction ID" value="UER00943"/>
</dbReference>
<feature type="domain" description="PurE" evidence="6">
    <location>
        <begin position="14"/>
        <end position="162"/>
    </location>
</feature>
<evidence type="ECO:0000256" key="2">
    <source>
        <dbReference type="ARBA" id="ARBA00023235"/>
    </source>
</evidence>
<protein>
    <recommendedName>
        <fullName evidence="3 4">N5-carboxyaminoimidazole ribonucleotide mutase</fullName>
        <shortName evidence="3 4">N5-CAIR mutase</shortName>
        <ecNumber evidence="3 4">5.4.99.18</ecNumber>
    </recommendedName>
    <alternativeName>
        <fullName evidence="3">5-(carboxyamino)imidazole ribonucleotide mutase</fullName>
    </alternativeName>
</protein>
<evidence type="ECO:0000256" key="4">
    <source>
        <dbReference type="PIRNR" id="PIRNR001338"/>
    </source>
</evidence>
<reference evidence="7" key="1">
    <citation type="submission" date="2010-07" db="EMBL/GenBank/DDBJ databases">
        <authorList>
            <person name="Muzny D."/>
            <person name="Qin X."/>
            <person name="Deng J."/>
            <person name="Jiang H."/>
            <person name="Liu Y."/>
            <person name="Qu J."/>
            <person name="Song X.-Z."/>
            <person name="Zhang L."/>
            <person name="Thornton R."/>
            <person name="Coyle M."/>
            <person name="Francisco L."/>
            <person name="Jackson L."/>
            <person name="Javaid M."/>
            <person name="Korchina V."/>
            <person name="Kovar C."/>
            <person name="Mata R."/>
            <person name="Mathew T."/>
            <person name="Ngo R."/>
            <person name="Nguyen L."/>
            <person name="Nguyen N."/>
            <person name="Okwuonu G."/>
            <person name="Ongeri F."/>
            <person name="Pham C."/>
            <person name="Simmons D."/>
            <person name="Wilczek-Boney K."/>
            <person name="Hale W."/>
            <person name="Jakkamsetti A."/>
            <person name="Pham P."/>
            <person name="Ruth R."/>
            <person name="San Lucas F."/>
            <person name="Warren J."/>
            <person name="Zhang J."/>
            <person name="Zhao Z."/>
            <person name="Zhou C."/>
            <person name="Zhu D."/>
            <person name="Lee S."/>
            <person name="Bess C."/>
            <person name="Blankenburg K."/>
            <person name="Forbes L."/>
            <person name="Fu Q."/>
            <person name="Gubbala S."/>
            <person name="Hirani K."/>
            <person name="Jayaseelan J.C."/>
            <person name="Lara F."/>
            <person name="Munidasa M."/>
            <person name="Palculict T."/>
            <person name="Patil S."/>
            <person name="Pu L.-L."/>
            <person name="Saada N."/>
            <person name="Tang L."/>
            <person name="Weissenberger G."/>
            <person name="Zhu Y."/>
            <person name="Hemphill L."/>
            <person name="Shang Y."/>
            <person name="Youmans B."/>
            <person name="Ayvaz T."/>
            <person name="Ross M."/>
            <person name="Santibanez J."/>
            <person name="Aqrawi P."/>
            <person name="Gross S."/>
            <person name="Joshi V."/>
            <person name="Fowler G."/>
            <person name="Nazareth L."/>
            <person name="Reid J."/>
            <person name="Worley K."/>
            <person name="Petrosino J."/>
            <person name="Highlander S."/>
            <person name="Gibbs R."/>
        </authorList>
    </citation>
    <scope>NUCLEOTIDE SEQUENCE [LARGE SCALE GENOMIC DNA]</scope>
    <source>
        <strain evidence="7">DSM 16973</strain>
    </source>
</reference>
<dbReference type="InterPro" id="IPR000031">
    <property type="entry name" value="PurE_dom"/>
</dbReference>
<dbReference type="Gene3D" id="3.40.50.1970">
    <property type="match status" value="1"/>
</dbReference>
<dbReference type="Pfam" id="PF00731">
    <property type="entry name" value="AIRC"/>
    <property type="match status" value="1"/>
</dbReference>
<comment type="function">
    <text evidence="3 4">Catalyzes the conversion of N5-carboxyaminoimidazole ribonucleotide (N5-CAIR) to 4-carboxy-5-aminoimidazole ribonucleotide (CAIR).</text>
</comment>